<dbReference type="PROSITE" id="PS51257">
    <property type="entry name" value="PROKAR_LIPOPROTEIN"/>
    <property type="match status" value="1"/>
</dbReference>
<protein>
    <recommendedName>
        <fullName evidence="3">Lipoprotein</fullName>
    </recommendedName>
</protein>
<reference evidence="1 2" key="1">
    <citation type="submission" date="2024-01" db="EMBL/GenBank/DDBJ databases">
        <title>Mariniflexile litorale sp. nov., isolated from the shallow sediments of the Sea of Japan.</title>
        <authorList>
            <person name="Romanenko L."/>
            <person name="Bystritskaya E."/>
            <person name="Isaeva M."/>
        </authorList>
    </citation>
    <scope>NUCLEOTIDE SEQUENCE [LARGE SCALE GENOMIC DNA]</scope>
    <source>
        <strain evidence="1 2">KCTC 32427</strain>
    </source>
</reference>
<sequence>MIDTKILIKKGIRLPIFCLLFFVFFGCSPKLNISELQNRINTHYTATNENNVEYFYKNIPTKYIKEYGEEGLRKKLHKMYVENKNEAFYDEIGQLAVMERHKCNSTYYYKTKYTVDKVEHTPYLDSIALKRNQKEYGIEHVNFNPNSKILQVRQKKESILLFDKKSKEWIFLDYDSDMKHLNKYFGNDFSDCLKTNNSNYINY</sequence>
<evidence type="ECO:0000313" key="1">
    <source>
        <dbReference type="EMBL" id="MEN3325193.1"/>
    </source>
</evidence>
<organism evidence="1 2">
    <name type="scientific">Mariniflexile soesokkakense</name>
    <dbReference type="NCBI Taxonomy" id="1343160"/>
    <lineage>
        <taxon>Bacteria</taxon>
        <taxon>Pseudomonadati</taxon>
        <taxon>Bacteroidota</taxon>
        <taxon>Flavobacteriia</taxon>
        <taxon>Flavobacteriales</taxon>
        <taxon>Flavobacteriaceae</taxon>
        <taxon>Mariniflexile</taxon>
    </lineage>
</organism>
<evidence type="ECO:0008006" key="3">
    <source>
        <dbReference type="Google" id="ProtNLM"/>
    </source>
</evidence>
<gene>
    <name evidence="1" type="ORF">VP395_15790</name>
</gene>
<keyword evidence="2" id="KW-1185">Reference proteome</keyword>
<accession>A0ABV0ADQ0</accession>
<name>A0ABV0ADQ0_9FLAO</name>
<dbReference type="RefSeq" id="WP_346242994.1">
    <property type="nucleotide sequence ID" value="NZ_JAZHYP010000027.1"/>
</dbReference>
<evidence type="ECO:0000313" key="2">
    <source>
        <dbReference type="Proteomes" id="UP001416393"/>
    </source>
</evidence>
<proteinExistence type="predicted"/>
<dbReference type="EMBL" id="JAZHYP010000027">
    <property type="protein sequence ID" value="MEN3325193.1"/>
    <property type="molecule type" value="Genomic_DNA"/>
</dbReference>
<comment type="caution">
    <text evidence="1">The sequence shown here is derived from an EMBL/GenBank/DDBJ whole genome shotgun (WGS) entry which is preliminary data.</text>
</comment>
<dbReference type="Proteomes" id="UP001416393">
    <property type="component" value="Unassembled WGS sequence"/>
</dbReference>